<dbReference type="Proteomes" id="UP001244552">
    <property type="component" value="Unassembled WGS sequence"/>
</dbReference>
<accession>A0ABU0MSH4</accession>
<dbReference type="RefSeq" id="WP_209987006.1">
    <property type="nucleotide sequence ID" value="NZ_JAGINO010000020.1"/>
</dbReference>
<dbReference type="InterPro" id="IPR044894">
    <property type="entry name" value="TubC_N_sf"/>
</dbReference>
<dbReference type="EMBL" id="JAUSVU010000026">
    <property type="protein sequence ID" value="MDQ0536402.1"/>
    <property type="molecule type" value="Genomic_DNA"/>
</dbReference>
<name>A0ABU0MSH4_9PROT</name>
<dbReference type="Gene3D" id="1.10.10.1830">
    <property type="entry name" value="Non-ribosomal peptide synthase, adenylation domain"/>
    <property type="match status" value="1"/>
</dbReference>
<gene>
    <name evidence="1" type="ORF">QO018_005298</name>
</gene>
<comment type="caution">
    <text evidence="1">The sequence shown here is derived from an EMBL/GenBank/DDBJ whole genome shotgun (WGS) entry which is preliminary data.</text>
</comment>
<evidence type="ECO:0000313" key="2">
    <source>
        <dbReference type="Proteomes" id="UP001244552"/>
    </source>
</evidence>
<keyword evidence="2" id="KW-1185">Reference proteome</keyword>
<sequence length="99" mass="10628">MSALAVLRALRSEGGTVSLDGGNLRLRAPAPLPPALVSAVRAEKPGLIRLLSGHADALDRLDDFEERAAILEFGGHLSRSEAERKAWDDIFGNSHDVFP</sequence>
<evidence type="ECO:0008006" key="3">
    <source>
        <dbReference type="Google" id="ProtNLM"/>
    </source>
</evidence>
<reference evidence="1 2" key="1">
    <citation type="submission" date="2023-07" db="EMBL/GenBank/DDBJ databases">
        <title>Genomic Encyclopedia of Type Strains, Phase IV (KMG-IV): sequencing the most valuable type-strain genomes for metagenomic binning, comparative biology and taxonomic classification.</title>
        <authorList>
            <person name="Goeker M."/>
        </authorList>
    </citation>
    <scope>NUCLEOTIDE SEQUENCE [LARGE SCALE GENOMIC DNA]</scope>
    <source>
        <strain evidence="1 2">DSM 19922</strain>
    </source>
</reference>
<protein>
    <recommendedName>
        <fullName evidence="3">TubC N-terminal docking domain-containing protein</fullName>
    </recommendedName>
</protein>
<evidence type="ECO:0000313" key="1">
    <source>
        <dbReference type="EMBL" id="MDQ0536402.1"/>
    </source>
</evidence>
<organism evidence="1 2">
    <name type="scientific">Azospirillum picis</name>
    <dbReference type="NCBI Taxonomy" id="488438"/>
    <lineage>
        <taxon>Bacteria</taxon>
        <taxon>Pseudomonadati</taxon>
        <taxon>Pseudomonadota</taxon>
        <taxon>Alphaproteobacteria</taxon>
        <taxon>Rhodospirillales</taxon>
        <taxon>Azospirillaceae</taxon>
        <taxon>Azospirillum</taxon>
    </lineage>
</organism>
<proteinExistence type="predicted"/>